<dbReference type="AlphaFoldDB" id="A0A4C1SE92"/>
<name>A0A4C1SE92_EUMVA</name>
<evidence type="ECO:0000313" key="1">
    <source>
        <dbReference type="EMBL" id="GBP00503.1"/>
    </source>
</evidence>
<comment type="caution">
    <text evidence="1">The sequence shown here is derived from an EMBL/GenBank/DDBJ whole genome shotgun (WGS) entry which is preliminary data.</text>
</comment>
<organism evidence="1 2">
    <name type="scientific">Eumeta variegata</name>
    <name type="common">Bagworm moth</name>
    <name type="synonym">Eumeta japonica</name>
    <dbReference type="NCBI Taxonomy" id="151549"/>
    <lineage>
        <taxon>Eukaryota</taxon>
        <taxon>Metazoa</taxon>
        <taxon>Ecdysozoa</taxon>
        <taxon>Arthropoda</taxon>
        <taxon>Hexapoda</taxon>
        <taxon>Insecta</taxon>
        <taxon>Pterygota</taxon>
        <taxon>Neoptera</taxon>
        <taxon>Endopterygota</taxon>
        <taxon>Lepidoptera</taxon>
        <taxon>Glossata</taxon>
        <taxon>Ditrysia</taxon>
        <taxon>Tineoidea</taxon>
        <taxon>Psychidae</taxon>
        <taxon>Oiketicinae</taxon>
        <taxon>Eumeta</taxon>
    </lineage>
</organism>
<protein>
    <submittedName>
        <fullName evidence="1">Uncharacterized protein</fullName>
    </submittedName>
</protein>
<dbReference type="EMBL" id="BGZK01003364">
    <property type="protein sequence ID" value="GBP00503.1"/>
    <property type="molecule type" value="Genomic_DNA"/>
</dbReference>
<keyword evidence="2" id="KW-1185">Reference proteome</keyword>
<proteinExistence type="predicted"/>
<dbReference type="Proteomes" id="UP000299102">
    <property type="component" value="Unassembled WGS sequence"/>
</dbReference>
<reference evidence="1 2" key="1">
    <citation type="journal article" date="2019" name="Commun. Biol.">
        <title>The bagworm genome reveals a unique fibroin gene that provides high tensile strength.</title>
        <authorList>
            <person name="Kono N."/>
            <person name="Nakamura H."/>
            <person name="Ohtoshi R."/>
            <person name="Tomita M."/>
            <person name="Numata K."/>
            <person name="Arakawa K."/>
        </authorList>
    </citation>
    <scope>NUCLEOTIDE SEQUENCE [LARGE SCALE GENOMIC DNA]</scope>
</reference>
<accession>A0A4C1SE92</accession>
<gene>
    <name evidence="1" type="ORF">EVAR_70226_1</name>
</gene>
<evidence type="ECO:0000313" key="2">
    <source>
        <dbReference type="Proteomes" id="UP000299102"/>
    </source>
</evidence>
<sequence>MWQLELTSDLINTKRQNMMRTAVTDGGRMFATNLLRSAALAFADLCHEGGSAARIALSVSAGLEYRQRVARAGAGLARGAGNGVER</sequence>